<dbReference type="GeneID" id="61053531"/>
<evidence type="ECO:0000313" key="1">
    <source>
        <dbReference type="EMBL" id="PWJ90426.1"/>
    </source>
</evidence>
<proteinExistence type="predicted"/>
<dbReference type="RefSeq" id="WP_109667446.1">
    <property type="nucleotide sequence ID" value="NZ_QGGH01000005.1"/>
</dbReference>
<gene>
    <name evidence="1" type="ORF">C8D77_105321</name>
</gene>
<dbReference type="AlphaFoldDB" id="A0A8E2WDP8"/>
<accession>A0A8E2WDP8</accession>
<protein>
    <submittedName>
        <fullName evidence="1">Uncharacterized protein</fullName>
    </submittedName>
</protein>
<name>A0A8E2WDP8_RHILI</name>
<dbReference type="EMBL" id="QGGH01000005">
    <property type="protein sequence ID" value="PWJ90426.1"/>
    <property type="molecule type" value="Genomic_DNA"/>
</dbReference>
<reference evidence="1 2" key="1">
    <citation type="submission" date="2018-05" db="EMBL/GenBank/DDBJ databases">
        <title>Genomic Encyclopedia of Type Strains, Phase IV (KMG-IV): sequencing the most valuable type-strain genomes for metagenomic binning, comparative biology and taxonomic classification.</title>
        <authorList>
            <person name="Goeker M."/>
        </authorList>
    </citation>
    <scope>NUCLEOTIDE SEQUENCE [LARGE SCALE GENOMIC DNA]</scope>
    <source>
        <strain evidence="1 2">DSM 2626</strain>
    </source>
</reference>
<dbReference type="Proteomes" id="UP000245631">
    <property type="component" value="Unassembled WGS sequence"/>
</dbReference>
<sequence length="93" mass="10480">MKSYFLERLGEVPFVRSELSKLLPHQVDPWLLNAGDKDPVAYLSVAACDDGTSYIQVDMSGRHFDQDELVVQVLRQLQGQLGSVIRDDSDDEL</sequence>
<evidence type="ECO:0000313" key="2">
    <source>
        <dbReference type="Proteomes" id="UP000245631"/>
    </source>
</evidence>
<organism evidence="1 2">
    <name type="scientific">Rhizobium loti</name>
    <name type="common">Mesorhizobium loti</name>
    <dbReference type="NCBI Taxonomy" id="381"/>
    <lineage>
        <taxon>Bacteria</taxon>
        <taxon>Pseudomonadati</taxon>
        <taxon>Pseudomonadota</taxon>
        <taxon>Alphaproteobacteria</taxon>
        <taxon>Hyphomicrobiales</taxon>
        <taxon>Phyllobacteriaceae</taxon>
        <taxon>Mesorhizobium</taxon>
    </lineage>
</organism>
<comment type="caution">
    <text evidence="1">The sequence shown here is derived from an EMBL/GenBank/DDBJ whole genome shotgun (WGS) entry which is preliminary data.</text>
</comment>